<dbReference type="InterPro" id="IPR007249">
    <property type="entry name" value="DOP1_N"/>
</dbReference>
<feature type="region of interest" description="Disordered" evidence="7">
    <location>
        <begin position="1260"/>
        <end position="1320"/>
    </location>
</feature>
<dbReference type="PANTHER" id="PTHR14042:SF22">
    <property type="entry name" value="PROTEIN DOPEY-1"/>
    <property type="match status" value="1"/>
</dbReference>
<dbReference type="Pfam" id="PF24601">
    <property type="entry name" value="TPR_DOP1"/>
    <property type="match status" value="1"/>
</dbReference>
<keyword evidence="4" id="KW-0333">Golgi apparatus</keyword>
<dbReference type="Pfam" id="PF04118">
    <property type="entry name" value="Dopey_N"/>
    <property type="match status" value="1"/>
</dbReference>
<protein>
    <submittedName>
        <fullName evidence="12">DOP1 protein</fullName>
    </submittedName>
</protein>
<dbReference type="GO" id="GO:0005802">
    <property type="term" value="C:trans-Golgi network"/>
    <property type="evidence" value="ECO:0007669"/>
    <property type="project" value="TreeGrafter"/>
</dbReference>
<feature type="compositionally biased region" description="Basic and acidic residues" evidence="7">
    <location>
        <begin position="1311"/>
        <end position="1320"/>
    </location>
</feature>
<dbReference type="Proteomes" id="UP000543287">
    <property type="component" value="Unassembled WGS sequence"/>
</dbReference>
<keyword evidence="5" id="KW-0472">Membrane</keyword>
<dbReference type="InterPro" id="IPR056459">
    <property type="entry name" value="TPR_DOP1"/>
</dbReference>
<evidence type="ECO:0000313" key="12">
    <source>
        <dbReference type="EMBL" id="NXG36402.1"/>
    </source>
</evidence>
<evidence type="ECO:0000259" key="10">
    <source>
        <dbReference type="Pfam" id="PF24598"/>
    </source>
</evidence>
<feature type="domain" description="DOP1 N-terminal" evidence="8">
    <location>
        <begin position="11"/>
        <end position="295"/>
    </location>
</feature>
<dbReference type="Pfam" id="PF24597">
    <property type="entry name" value="TPR_DOP1_M"/>
    <property type="match status" value="1"/>
</dbReference>
<organism evidence="12 13">
    <name type="scientific">Dromaius novaehollandiae</name>
    <name type="common">Emu</name>
    <dbReference type="NCBI Taxonomy" id="8790"/>
    <lineage>
        <taxon>Eukaryota</taxon>
        <taxon>Metazoa</taxon>
        <taxon>Chordata</taxon>
        <taxon>Craniata</taxon>
        <taxon>Vertebrata</taxon>
        <taxon>Euteleostomi</taxon>
        <taxon>Archelosauria</taxon>
        <taxon>Archosauria</taxon>
        <taxon>Dinosauria</taxon>
        <taxon>Saurischia</taxon>
        <taxon>Theropoda</taxon>
        <taxon>Coelurosauria</taxon>
        <taxon>Aves</taxon>
        <taxon>Palaeognathae</taxon>
        <taxon>Casuariiformes</taxon>
        <taxon>Dromaiidae</taxon>
        <taxon>Dromaius</taxon>
    </lineage>
</organism>
<feature type="compositionally biased region" description="Polar residues" evidence="7">
    <location>
        <begin position="592"/>
        <end position="601"/>
    </location>
</feature>
<feature type="compositionally biased region" description="Low complexity" evidence="7">
    <location>
        <begin position="1205"/>
        <end position="1226"/>
    </location>
</feature>
<gene>
    <name evidence="12" type="primary">Dopey1</name>
    <name evidence="12" type="ORF">DRONOV_R12643</name>
</gene>
<feature type="region of interest" description="Disordered" evidence="7">
    <location>
        <begin position="1189"/>
        <end position="1228"/>
    </location>
</feature>
<dbReference type="GO" id="GO:0005768">
    <property type="term" value="C:endosome"/>
    <property type="evidence" value="ECO:0007669"/>
    <property type="project" value="TreeGrafter"/>
</dbReference>
<dbReference type="GO" id="GO:0006895">
    <property type="term" value="P:Golgi to endosome transport"/>
    <property type="evidence" value="ECO:0007669"/>
    <property type="project" value="InterPro"/>
</dbReference>
<evidence type="ECO:0000256" key="3">
    <source>
        <dbReference type="ARBA" id="ARBA00022927"/>
    </source>
</evidence>
<dbReference type="PANTHER" id="PTHR14042">
    <property type="entry name" value="DOPEY-RELATED"/>
    <property type="match status" value="1"/>
</dbReference>
<comment type="similarity">
    <text evidence="6">Belongs to the DOP1 family.</text>
</comment>
<comment type="subcellular location">
    <subcellularLocation>
        <location evidence="1">Golgi apparatus membrane</location>
        <topology evidence="1">Peripheral membrane protein</topology>
    </subcellularLocation>
</comment>
<dbReference type="GO" id="GO:0015031">
    <property type="term" value="P:protein transport"/>
    <property type="evidence" value="ECO:0007669"/>
    <property type="project" value="UniProtKB-KW"/>
</dbReference>
<evidence type="ECO:0000256" key="4">
    <source>
        <dbReference type="ARBA" id="ARBA00023034"/>
    </source>
</evidence>
<keyword evidence="3" id="KW-0653">Protein transport</keyword>
<dbReference type="InterPro" id="IPR040314">
    <property type="entry name" value="DOP1"/>
</dbReference>
<dbReference type="InterPro" id="IPR056458">
    <property type="entry name" value="TPR_DOP1_M"/>
</dbReference>
<feature type="non-terminal residue" evidence="12">
    <location>
        <position position="1"/>
    </location>
</feature>
<evidence type="ECO:0000259" key="9">
    <source>
        <dbReference type="Pfam" id="PF24597"/>
    </source>
</evidence>
<feature type="domain" description="DOP1-like TPR" evidence="11">
    <location>
        <begin position="1369"/>
        <end position="1743"/>
    </location>
</feature>
<keyword evidence="2" id="KW-0813">Transport</keyword>
<accession>A0A7K9B916</accession>
<feature type="domain" description="DOP1-like middle TPR" evidence="9">
    <location>
        <begin position="319"/>
        <end position="462"/>
    </location>
</feature>
<dbReference type="GO" id="GO:0000139">
    <property type="term" value="C:Golgi membrane"/>
    <property type="evidence" value="ECO:0007669"/>
    <property type="project" value="UniProtKB-SubCell"/>
</dbReference>
<sequence>MNTEELELLTDSKYRNYVAAVDKALKNFEYSSEWADLISALGKLNKVLQNNAKYQVVPKKLTIGKRLAQCLHPALPGGVHRKALETYEIIFKIIGPKRLAKDLFLYSSGLFPLLANAAMSVKPTLLSLYEIYYLPLGKTLKPGLQGLLTGILPGLEEGSEYYERTNTLLEKVASAVDQSAFYSALWGSLLTSPAVRLPGITYVLSHLNRKLSMEDQLYIIGSDIELMVEAVSTSVQDSSVLVQRSTLDLILFCFPFHMSQATRPDMIRILSAALHVVLRRDMSLNRRLYAWLLGFDNNGALIGPRSTRHSNPEEHATYYFNTFSKEMLVQAMVGILQVNGHGEESTLMQDLKPFRILISLLDKPELGPAILEDVLIEVFRTLYTQCKAELELQAEPSFNKDHTQLSSKLRENKRTAELIKTANLLFNSFEPYYMWDYIARWFEECCRRTLHARLQTGPGGGSEQSELPLTNFSLLVDFLLDIVSLPTRSMRVLCQETYIEIQTEHLPQLLLRMISALTSHLHTLHLSELTDSLRLCSKILSKVQPPLLSAGTDGILQLPSGHSNSIKEWEDKKVPSISLDNPNDVFEDGENPPSSRSSESGFTEFVQYQADTTDDIDRALNEGHGAPSIPIIGSTSSETETASTVGSEETIVQLPSLMTQGTATRSGKTIQKTAMQCCLEYVQQFLTRFINLYIIQSNSLSQPLGTELPVDPTREQGQTTKWDRESQGDAKVKKTNKKKTPKEYLPAFIAACQLYLECSSFPIYIAEGNRTSELHAGKPEVDCEQVQPPLWLQTLMNACKQASDFSIQGVTISLVMDLVGLTQSVALVTGENLNSVETAQPLSPNQGRVAVVIRPPLTQGNLRYMAEKTDFFKHIALTLWDQLGDGTPQHHQKSVELFYQLHNLVPSSSICEDVISQQLTHRDKKVRMEAHAKFAVLWHLTRDLHINKSSSFGRTFDRSLFIMLDSLNSLDGSTWSVGQAWLNQVLQRHDIARVLEPLLLLLLHPKTQRVSVQRVQAECYWTKSPCHPEEENEKHFMQKFSCADAFSHVPLSQGQLIPKESNEKQLAMDEMENFSLTVNPLSDRLSLLSTSSETIPMVVSDFDLPDHQVETLQSSDSGCSQSSIGDNISYEVETESLSAQDSSQTLREDSPDEIVQQVVTDLICKVVSGLGEETESVVHNLNSEDTSCKFSPLDNSEEVTKSEDQNIQSSQSSLLSNDSSQLLSASTETGLESLQDEISRNNSSPCIDASQQSLSDLTFTSMESKSRKRSHSSIQFSFKGKPPEKMSEKETIVKESGKQPGAKPKVKIAKKKDEEKKKAQTEKLKQTNVFFSDGLDLENWYSCGEGEISEIESDVGSPGMRRSANFNIHPLYQHVLLYLQLYDSSRTLYAFSAIKAILKTNPSAFVSAISTTSVNNAYTPQLSLLQNLLARHRISVMGKDFYSHIPVDSNHNFRSSMYIEILISLCLYYMRSHYPTHVKVTSQDLIGNRNMQMMSIEILTLLFAELAKVIESSAKGFPSFISDMLSKCKVQKVILHCLLSSIFSAQKWHSEKIAGKNIVAVEEGFSEDSLINFSEDEFDNGSTLQSQLLKVLQRLIVLEHRVMTVPEENETGFEFVITDLEHIGPQQPMTSLQYLHSQPITCQGMFLCAVIRALHQHCACKMHPQWIGLITSTLPYMGKILQRVVVSVTLQLCRNLDNLIQQYKYETGLSDNRPLWMASVTPPDMVLTLLEGITTIIHYCLLDPSTQYHQLLVNVDQKHLIEARNGILSILHMIMSSVTLLWSILHLADSSEKATAAAASITTINLGSTKNLRQQILELLGPISMNHGVHFMAAIAFVWNERRQNKNASRTKVIPAAGEEQLLLVELVRSISVMRTETVIQTVKEVLKQPPAIAKDKKHLSLEVCMLQFFYAYTQRIPVTSLVDSWASLLLLLKDSIQVGLPAPGQFLILGVLNEFIMKNPSLENKKDQRDLQDVTHKIVDAIGAIAGSSLEQTTWLRRNLEVKPSPKIMVDGNSLESDVEDMLSPAMETSNITPSVYSVHALTLLSEVLAHLLDMVFYSDEKERVIPLLVNIMHYVVPYLRNHSAHNASSYRACVQLLSSLSGYQYTRRAWKKEAFDLFMDSSFFQMDASCVNHWRAIMDNLMTHDKTTFRDLMTRVAVAQSSSLNLFANRDVELEQRAMLLKRLAFAIFSSEIDQYQKYLPDIQERLVESLRLPQVPTLHSQVFLFFRVLLLRMSPQHLTSLWPTMITELVQVFLLMEQELTADEDISRTSGPSVAGLETTYTGGNGFSTSYNSQRWLNLYLSACKFLDLALALPSENLPQFQMYRWAFIPEASDDSGLEVRRQGTHQREFKPYVVRLAKLLRKRAKKNPEEESSGKTLSWEPGHLLLTIYTVRSIEQLLPFFNVLSQVFNSKVTSRCVGHSGSPVLYPNSFPNKDIKMENLKTFSSKARQKIEEMVEKDFLEGVIKT</sequence>
<comment type="caution">
    <text evidence="12">The sequence shown here is derived from an EMBL/GenBank/DDBJ whole genome shotgun (WGS) entry which is preliminary data.</text>
</comment>
<evidence type="ECO:0000256" key="2">
    <source>
        <dbReference type="ARBA" id="ARBA00022448"/>
    </source>
</evidence>
<name>A0A7K9B916_DRONO</name>
<reference evidence="12 13" key="1">
    <citation type="submission" date="2019-09" db="EMBL/GenBank/DDBJ databases">
        <title>Bird 10,000 Genomes (B10K) Project - Family phase.</title>
        <authorList>
            <person name="Zhang G."/>
        </authorList>
    </citation>
    <scope>NUCLEOTIDE SEQUENCE [LARGE SCALE GENOMIC DNA]</scope>
    <source>
        <strain evidence="12">B10K-LSUMZ-23963</strain>
        <tissue evidence="12">Muscle</tissue>
    </source>
</reference>
<evidence type="ECO:0000256" key="7">
    <source>
        <dbReference type="SAM" id="MobiDB-lite"/>
    </source>
</evidence>
<evidence type="ECO:0000259" key="8">
    <source>
        <dbReference type="Pfam" id="PF04118"/>
    </source>
</evidence>
<feature type="compositionally biased region" description="Basic and acidic residues" evidence="7">
    <location>
        <begin position="721"/>
        <end position="732"/>
    </location>
</feature>
<dbReference type="GO" id="GO:0005829">
    <property type="term" value="C:cytosol"/>
    <property type="evidence" value="ECO:0007669"/>
    <property type="project" value="GOC"/>
</dbReference>
<feature type="domain" description="DOP1-like C-terminal" evidence="10">
    <location>
        <begin position="1909"/>
        <end position="2409"/>
    </location>
</feature>
<dbReference type="Pfam" id="PF24598">
    <property type="entry name" value="DOP1_C"/>
    <property type="match status" value="1"/>
</dbReference>
<dbReference type="EMBL" id="VWZH01000221">
    <property type="protein sequence ID" value="NXG36402.1"/>
    <property type="molecule type" value="Genomic_DNA"/>
</dbReference>
<dbReference type="InterPro" id="IPR056457">
    <property type="entry name" value="DOP1_C"/>
</dbReference>
<feature type="non-terminal residue" evidence="12">
    <location>
        <position position="2470"/>
    </location>
</feature>
<evidence type="ECO:0000313" key="13">
    <source>
        <dbReference type="Proteomes" id="UP000543287"/>
    </source>
</evidence>
<evidence type="ECO:0000256" key="5">
    <source>
        <dbReference type="ARBA" id="ARBA00023136"/>
    </source>
</evidence>
<evidence type="ECO:0000259" key="11">
    <source>
        <dbReference type="Pfam" id="PF24601"/>
    </source>
</evidence>
<evidence type="ECO:0000256" key="1">
    <source>
        <dbReference type="ARBA" id="ARBA00004395"/>
    </source>
</evidence>
<feature type="region of interest" description="Disordered" evidence="7">
    <location>
        <begin position="575"/>
        <end position="601"/>
    </location>
</feature>
<proteinExistence type="inferred from homology"/>
<feature type="region of interest" description="Disordered" evidence="7">
    <location>
        <begin position="704"/>
        <end position="736"/>
    </location>
</feature>
<evidence type="ECO:0000256" key="6">
    <source>
        <dbReference type="ARBA" id="ARBA00046326"/>
    </source>
</evidence>
<feature type="compositionally biased region" description="Basic and acidic residues" evidence="7">
    <location>
        <begin position="1281"/>
        <end position="1297"/>
    </location>
</feature>